<sequence>MSTSPGLHKRKNDVISSHAIRHLDSLNSIMPVTVPTPYPSSPAPSGFNYNVRLLGLSRSCEYRIRGGPRMETRAARCGVSALSV</sequence>
<comment type="caution">
    <text evidence="1">The sequence shown here is derived from an EMBL/GenBank/DDBJ whole genome shotgun (WGS) entry which is preliminary data.</text>
</comment>
<reference evidence="1" key="2">
    <citation type="submission" date="2023-04" db="EMBL/GenBank/DDBJ databases">
        <authorList>
            <person name="Bu L."/>
            <person name="Lu L."/>
            <person name="Laidemitt M.R."/>
            <person name="Zhang S.M."/>
            <person name="Mutuku M."/>
            <person name="Mkoji G."/>
            <person name="Steinauer M."/>
            <person name="Loker E.S."/>
        </authorList>
    </citation>
    <scope>NUCLEOTIDE SEQUENCE</scope>
    <source>
        <strain evidence="1">KasaAsao</strain>
        <tissue evidence="1">Whole Snail</tissue>
    </source>
</reference>
<dbReference type="Proteomes" id="UP001233172">
    <property type="component" value="Unassembled WGS sequence"/>
</dbReference>
<gene>
    <name evidence="1" type="ORF">Bpfe_005038</name>
</gene>
<evidence type="ECO:0000313" key="2">
    <source>
        <dbReference type="Proteomes" id="UP001233172"/>
    </source>
</evidence>
<evidence type="ECO:0000313" key="1">
    <source>
        <dbReference type="EMBL" id="KAK0065605.1"/>
    </source>
</evidence>
<proteinExistence type="predicted"/>
<name>A0AAD8C3N2_BIOPF</name>
<reference evidence="1" key="1">
    <citation type="journal article" date="2023" name="PLoS Negl. Trop. Dis.">
        <title>A genome sequence for Biomphalaria pfeifferi, the major vector snail for the human-infecting parasite Schistosoma mansoni.</title>
        <authorList>
            <person name="Bu L."/>
            <person name="Lu L."/>
            <person name="Laidemitt M.R."/>
            <person name="Zhang S.M."/>
            <person name="Mutuku M."/>
            <person name="Mkoji G."/>
            <person name="Steinauer M."/>
            <person name="Loker E.S."/>
        </authorList>
    </citation>
    <scope>NUCLEOTIDE SEQUENCE</scope>
    <source>
        <strain evidence="1">KasaAsao</strain>
    </source>
</reference>
<protein>
    <submittedName>
        <fullName evidence="1">Uncharacterized protein</fullName>
    </submittedName>
</protein>
<dbReference type="EMBL" id="JASAOG010000013">
    <property type="protein sequence ID" value="KAK0065605.1"/>
    <property type="molecule type" value="Genomic_DNA"/>
</dbReference>
<organism evidence="1 2">
    <name type="scientific">Biomphalaria pfeifferi</name>
    <name type="common">Bloodfluke planorb</name>
    <name type="synonym">Freshwater snail</name>
    <dbReference type="NCBI Taxonomy" id="112525"/>
    <lineage>
        <taxon>Eukaryota</taxon>
        <taxon>Metazoa</taxon>
        <taxon>Spiralia</taxon>
        <taxon>Lophotrochozoa</taxon>
        <taxon>Mollusca</taxon>
        <taxon>Gastropoda</taxon>
        <taxon>Heterobranchia</taxon>
        <taxon>Euthyneura</taxon>
        <taxon>Panpulmonata</taxon>
        <taxon>Hygrophila</taxon>
        <taxon>Lymnaeoidea</taxon>
        <taxon>Planorbidae</taxon>
        <taxon>Biomphalaria</taxon>
    </lineage>
</organism>
<accession>A0AAD8C3N2</accession>
<dbReference type="AlphaFoldDB" id="A0AAD8C3N2"/>
<keyword evidence="2" id="KW-1185">Reference proteome</keyword>